<proteinExistence type="predicted"/>
<organism evidence="1 2">
    <name type="scientific">Peribacillus deserti</name>
    <dbReference type="NCBI Taxonomy" id="673318"/>
    <lineage>
        <taxon>Bacteria</taxon>
        <taxon>Bacillati</taxon>
        <taxon>Bacillota</taxon>
        <taxon>Bacilli</taxon>
        <taxon>Bacillales</taxon>
        <taxon>Bacillaceae</taxon>
        <taxon>Peribacillus</taxon>
    </lineage>
</organism>
<comment type="caution">
    <text evidence="1">The sequence shown here is derived from an EMBL/GenBank/DDBJ whole genome shotgun (WGS) entry which is preliminary data.</text>
</comment>
<dbReference type="EMBL" id="PGUY01000060">
    <property type="protein sequence ID" value="PLT28464.1"/>
    <property type="molecule type" value="Genomic_DNA"/>
</dbReference>
<protein>
    <submittedName>
        <fullName evidence="1">Uncharacterized protein</fullName>
    </submittedName>
</protein>
<evidence type="ECO:0000313" key="1">
    <source>
        <dbReference type="EMBL" id="PLT28464.1"/>
    </source>
</evidence>
<dbReference type="AlphaFoldDB" id="A0A2N5M258"/>
<reference evidence="1 2" key="1">
    <citation type="submission" date="2017-11" db="EMBL/GenBank/DDBJ databases">
        <title>Comparitive Functional Genomics of Dry Heat Resistant strains isolated from the Viking Spacecraft.</title>
        <authorList>
            <person name="Seuylemezian A."/>
            <person name="Cooper K."/>
            <person name="Vaishampayan P."/>
        </authorList>
    </citation>
    <scope>NUCLEOTIDE SEQUENCE [LARGE SCALE GENOMIC DNA]</scope>
    <source>
        <strain evidence="1 2">V1-29</strain>
    </source>
</reference>
<keyword evidence="2" id="KW-1185">Reference proteome</keyword>
<dbReference type="Proteomes" id="UP000234748">
    <property type="component" value="Unassembled WGS sequence"/>
</dbReference>
<dbReference type="OrthoDB" id="2885878at2"/>
<dbReference type="RefSeq" id="WP_101644852.1">
    <property type="nucleotide sequence ID" value="NZ_PGUY01000060.1"/>
</dbReference>
<evidence type="ECO:0000313" key="2">
    <source>
        <dbReference type="Proteomes" id="UP000234748"/>
    </source>
</evidence>
<accession>A0A2N5M258</accession>
<gene>
    <name evidence="1" type="ORF">CUU66_18345</name>
</gene>
<sequence length="68" mass="7970">MDKTKLIKIMQSVNRGNFFEIEIPISSVNEENMIKDLAKELESEGKIKLRECIPREYSVYLQGIMKYS</sequence>
<name>A0A2N5M258_9BACI</name>